<evidence type="ECO:0000256" key="7">
    <source>
        <dbReference type="ARBA" id="ARBA00022692"/>
    </source>
</evidence>
<evidence type="ECO:0000256" key="5">
    <source>
        <dbReference type="ARBA" id="ARBA00022519"/>
    </source>
</evidence>
<dbReference type="SUPFAM" id="SSF56519">
    <property type="entry name" value="Penicillin binding protein dimerisation domain"/>
    <property type="match status" value="1"/>
</dbReference>
<dbReference type="InterPro" id="IPR036138">
    <property type="entry name" value="PBP_dimer_sf"/>
</dbReference>
<dbReference type="GO" id="GO:0071972">
    <property type="term" value="F:peptidoglycan L,D-transpeptidase activity"/>
    <property type="evidence" value="ECO:0007669"/>
    <property type="project" value="TreeGrafter"/>
</dbReference>
<keyword evidence="5" id="KW-0997">Cell inner membrane</keyword>
<feature type="region of interest" description="Disordered" evidence="14">
    <location>
        <begin position="736"/>
        <end position="755"/>
    </location>
</feature>
<accession>A0A401Z2F3</accession>
<keyword evidence="11 15" id="KW-1133">Transmembrane helix</keyword>
<feature type="transmembrane region" description="Helical" evidence="15">
    <location>
        <begin position="27"/>
        <end position="46"/>
    </location>
</feature>
<reference evidence="18 19" key="1">
    <citation type="submission" date="2018-12" db="EMBL/GenBank/DDBJ databases">
        <title>Draft genome sequence of Embleya hyalina NBRC 13850T.</title>
        <authorList>
            <person name="Komaki H."/>
            <person name="Hosoyama A."/>
            <person name="Kimura A."/>
            <person name="Ichikawa N."/>
            <person name="Tamura T."/>
        </authorList>
    </citation>
    <scope>NUCLEOTIDE SEQUENCE [LARGE SCALE GENOMIC DNA]</scope>
    <source>
        <strain evidence="18 19">NBRC 13850</strain>
    </source>
</reference>
<keyword evidence="9" id="KW-0133">Cell shape</keyword>
<evidence type="ECO:0000313" key="18">
    <source>
        <dbReference type="EMBL" id="GCE00971.1"/>
    </source>
</evidence>
<dbReference type="SUPFAM" id="SSF56601">
    <property type="entry name" value="beta-lactamase/transpeptidase-like"/>
    <property type="match status" value="1"/>
</dbReference>
<comment type="caution">
    <text evidence="18">The sequence shown here is derived from an EMBL/GenBank/DDBJ whole genome shotgun (WGS) entry which is preliminary data.</text>
</comment>
<name>A0A401Z2F3_9ACTN</name>
<dbReference type="Gene3D" id="3.40.710.10">
    <property type="entry name" value="DD-peptidase/beta-lactamase superfamily"/>
    <property type="match status" value="1"/>
</dbReference>
<dbReference type="AlphaFoldDB" id="A0A401Z2F3"/>
<dbReference type="InterPro" id="IPR017790">
    <property type="entry name" value="Penicillin-binding_protein_2"/>
</dbReference>
<dbReference type="NCBIfam" id="TIGR03423">
    <property type="entry name" value="pbp2_mrdA"/>
    <property type="match status" value="1"/>
</dbReference>
<dbReference type="GO" id="GO:0005886">
    <property type="term" value="C:plasma membrane"/>
    <property type="evidence" value="ECO:0007669"/>
    <property type="project" value="UniProtKB-SubCell"/>
</dbReference>
<keyword evidence="13" id="KW-0961">Cell wall biogenesis/degradation</keyword>
<evidence type="ECO:0000256" key="9">
    <source>
        <dbReference type="ARBA" id="ARBA00022960"/>
    </source>
</evidence>
<evidence type="ECO:0000313" key="19">
    <source>
        <dbReference type="Proteomes" id="UP000286931"/>
    </source>
</evidence>
<organism evidence="18 19">
    <name type="scientific">Embleya hyalina</name>
    <dbReference type="NCBI Taxonomy" id="516124"/>
    <lineage>
        <taxon>Bacteria</taxon>
        <taxon>Bacillati</taxon>
        <taxon>Actinomycetota</taxon>
        <taxon>Actinomycetes</taxon>
        <taxon>Kitasatosporales</taxon>
        <taxon>Streptomycetaceae</taxon>
        <taxon>Embleya</taxon>
    </lineage>
</organism>
<dbReference type="GO" id="GO:0008658">
    <property type="term" value="F:penicillin binding"/>
    <property type="evidence" value="ECO:0007669"/>
    <property type="project" value="InterPro"/>
</dbReference>
<dbReference type="PANTHER" id="PTHR30627:SF2">
    <property type="entry name" value="PEPTIDOGLYCAN D,D-TRANSPEPTIDASE MRDA"/>
    <property type="match status" value="1"/>
</dbReference>
<evidence type="ECO:0000256" key="15">
    <source>
        <dbReference type="SAM" id="Phobius"/>
    </source>
</evidence>
<evidence type="ECO:0000256" key="14">
    <source>
        <dbReference type="SAM" id="MobiDB-lite"/>
    </source>
</evidence>
<protein>
    <submittedName>
        <fullName evidence="18">Penicillin-binding protein 2</fullName>
    </submittedName>
</protein>
<keyword evidence="6" id="KW-0645">Protease</keyword>
<feature type="domain" description="Penicillin-binding protein transpeptidase" evidence="16">
    <location>
        <begin position="309"/>
        <end position="673"/>
    </location>
</feature>
<evidence type="ECO:0000256" key="4">
    <source>
        <dbReference type="ARBA" id="ARBA00022475"/>
    </source>
</evidence>
<dbReference type="GO" id="GO:0006508">
    <property type="term" value="P:proteolysis"/>
    <property type="evidence" value="ECO:0007669"/>
    <property type="project" value="UniProtKB-KW"/>
</dbReference>
<evidence type="ECO:0000256" key="1">
    <source>
        <dbReference type="ARBA" id="ARBA00004167"/>
    </source>
</evidence>
<gene>
    <name evidence="18" type="ORF">EHYA_08702</name>
</gene>
<dbReference type="GO" id="GO:0009252">
    <property type="term" value="P:peptidoglycan biosynthetic process"/>
    <property type="evidence" value="ECO:0007669"/>
    <property type="project" value="UniProtKB-KW"/>
</dbReference>
<sequence length="755" mass="80321">MRKRMPSLLNAGRSRGDGAHTVRARMVILLILVLSLMITLFGRLWYLQIREGDHYAAAASQNAIRDVVTPAVRGRILDDKGRPLVNNRTALVVSVSRTELMRMPDLGTAVLTRLAKVLELPVDEVKARTRLCERNVPKPCWNGSPYQPIPVTDNATTEQALTIMEHREEFPGVTAEPTAVRQYPAPEGANGAHVVGYLSPVSDDELSKQKAEGKKDLQRADEVGRSGLERTYDADLRGKSGVTGLSVDHLGRVTGTVSETPPVAGNHLVTSIDAKIQAITEQQLDEAMKRARATYDAGNTHKNFVADAGAAVVMDVKTGRVIAMASAPNYDPSVWVGGISPQDYKALTDEKAGVPLVSRAIQGQFAPGSIFKVVSTSAAAESGYSTKANYDCSPSISVGGTTFNNLESRGYGPISLQRALEVSCNTVFYGIGYDMWLKDGGIFGKTPKDPMVTMAKNYGLGAPSGIDLPGESGGRIADRAWKKRNWEQNKDTWCKQGNTGNEYVDKIAKENCVDGWQFRAGDAINFAIGQGDTTVTPLQMTRVYAAIANGGTLWKPTIGKAVVSPDGKLVREIEPQAAGKVPVGDATMKYLQNALIGVEMNGTAAGVFANWPNAQMPIAAKTGTGSVYGKQSTSWFATYGGPKDGPQYAVVMMVSQGGTGSGTSGPSVRKIYEALLGVDEKGAIDPGKALLPSPPADLPHIQADGTVTPVSFHAPSFVSPPHPLGDGDGRTVGVSAFGPGALPPERVTYRTGRGT</sequence>
<keyword evidence="8" id="KW-0378">Hydrolase</keyword>
<keyword evidence="12 15" id="KW-0472">Membrane</keyword>
<evidence type="ECO:0000256" key="12">
    <source>
        <dbReference type="ARBA" id="ARBA00023136"/>
    </source>
</evidence>
<comment type="subcellular location">
    <subcellularLocation>
        <location evidence="2">Cell membrane</location>
    </subcellularLocation>
    <subcellularLocation>
        <location evidence="1">Membrane</location>
        <topology evidence="1">Single-pass membrane protein</topology>
    </subcellularLocation>
</comment>
<dbReference type="Pfam" id="PF03717">
    <property type="entry name" value="PBP_dimer"/>
    <property type="match status" value="1"/>
</dbReference>
<evidence type="ECO:0000259" key="16">
    <source>
        <dbReference type="Pfam" id="PF00905"/>
    </source>
</evidence>
<dbReference type="GO" id="GO:0071555">
    <property type="term" value="P:cell wall organization"/>
    <property type="evidence" value="ECO:0007669"/>
    <property type="project" value="UniProtKB-KW"/>
</dbReference>
<evidence type="ECO:0000259" key="17">
    <source>
        <dbReference type="Pfam" id="PF03717"/>
    </source>
</evidence>
<dbReference type="InterPro" id="IPR050515">
    <property type="entry name" value="Beta-lactam/transpept"/>
</dbReference>
<feature type="region of interest" description="Disordered" evidence="14">
    <location>
        <begin position="203"/>
        <end position="224"/>
    </location>
</feature>
<keyword evidence="7 15" id="KW-0812">Transmembrane</keyword>
<feature type="compositionally biased region" description="Basic and acidic residues" evidence="14">
    <location>
        <begin position="205"/>
        <end position="224"/>
    </location>
</feature>
<keyword evidence="4" id="KW-1003">Cell membrane</keyword>
<dbReference type="GO" id="GO:0008360">
    <property type="term" value="P:regulation of cell shape"/>
    <property type="evidence" value="ECO:0007669"/>
    <property type="project" value="UniProtKB-KW"/>
</dbReference>
<dbReference type="InterPro" id="IPR012338">
    <property type="entry name" value="Beta-lactam/transpept-like"/>
</dbReference>
<proteinExistence type="inferred from homology"/>
<evidence type="ECO:0000256" key="2">
    <source>
        <dbReference type="ARBA" id="ARBA00004236"/>
    </source>
</evidence>
<evidence type="ECO:0000256" key="8">
    <source>
        <dbReference type="ARBA" id="ARBA00022801"/>
    </source>
</evidence>
<evidence type="ECO:0000256" key="13">
    <source>
        <dbReference type="ARBA" id="ARBA00023316"/>
    </source>
</evidence>
<dbReference type="InterPro" id="IPR001460">
    <property type="entry name" value="PCN-bd_Tpept"/>
</dbReference>
<keyword evidence="19" id="KW-1185">Reference proteome</keyword>
<keyword evidence="10" id="KW-0573">Peptidoglycan synthesis</keyword>
<evidence type="ECO:0000256" key="3">
    <source>
        <dbReference type="ARBA" id="ARBA00007171"/>
    </source>
</evidence>
<evidence type="ECO:0000256" key="11">
    <source>
        <dbReference type="ARBA" id="ARBA00022989"/>
    </source>
</evidence>
<dbReference type="EMBL" id="BIFH01000043">
    <property type="protein sequence ID" value="GCE00971.1"/>
    <property type="molecule type" value="Genomic_DNA"/>
</dbReference>
<dbReference type="PANTHER" id="PTHR30627">
    <property type="entry name" value="PEPTIDOGLYCAN D,D-TRANSPEPTIDASE"/>
    <property type="match status" value="1"/>
</dbReference>
<feature type="domain" description="Penicillin-binding protein dimerisation" evidence="17">
    <location>
        <begin position="69"/>
        <end position="256"/>
    </location>
</feature>
<evidence type="ECO:0000256" key="10">
    <source>
        <dbReference type="ARBA" id="ARBA00022984"/>
    </source>
</evidence>
<dbReference type="GO" id="GO:0009002">
    <property type="term" value="F:serine-type D-Ala-D-Ala carboxypeptidase activity"/>
    <property type="evidence" value="ECO:0007669"/>
    <property type="project" value="InterPro"/>
</dbReference>
<evidence type="ECO:0000256" key="6">
    <source>
        <dbReference type="ARBA" id="ARBA00022670"/>
    </source>
</evidence>
<dbReference type="Pfam" id="PF00905">
    <property type="entry name" value="Transpeptidase"/>
    <property type="match status" value="1"/>
</dbReference>
<dbReference type="InterPro" id="IPR005311">
    <property type="entry name" value="PBP_dimer"/>
</dbReference>
<dbReference type="Gene3D" id="3.90.1310.10">
    <property type="entry name" value="Penicillin-binding protein 2a (Domain 2)"/>
    <property type="match status" value="1"/>
</dbReference>
<dbReference type="Proteomes" id="UP000286931">
    <property type="component" value="Unassembled WGS sequence"/>
</dbReference>
<comment type="similarity">
    <text evidence="3">Belongs to the transpeptidase family.</text>
</comment>